<organism evidence="2 3">
    <name type="scientific">Microtetraspora fusca</name>
    <dbReference type="NCBI Taxonomy" id="1997"/>
    <lineage>
        <taxon>Bacteria</taxon>
        <taxon>Bacillati</taxon>
        <taxon>Actinomycetota</taxon>
        <taxon>Actinomycetes</taxon>
        <taxon>Streptosporangiales</taxon>
        <taxon>Streptosporangiaceae</taxon>
        <taxon>Microtetraspora</taxon>
    </lineage>
</organism>
<reference evidence="2 3" key="1">
    <citation type="submission" date="2024-10" db="EMBL/GenBank/DDBJ databases">
        <title>The Natural Products Discovery Center: Release of the First 8490 Sequenced Strains for Exploring Actinobacteria Biosynthetic Diversity.</title>
        <authorList>
            <person name="Kalkreuter E."/>
            <person name="Kautsar S.A."/>
            <person name="Yang D."/>
            <person name="Bader C.D."/>
            <person name="Teijaro C.N."/>
            <person name="Fluegel L."/>
            <person name="Davis C.M."/>
            <person name="Simpson J.R."/>
            <person name="Lauterbach L."/>
            <person name="Steele A.D."/>
            <person name="Gui C."/>
            <person name="Meng S."/>
            <person name="Li G."/>
            <person name="Viehrig K."/>
            <person name="Ye F."/>
            <person name="Su P."/>
            <person name="Kiefer A.F."/>
            <person name="Nichols A."/>
            <person name="Cepeda A.J."/>
            <person name="Yan W."/>
            <person name="Fan B."/>
            <person name="Jiang Y."/>
            <person name="Adhikari A."/>
            <person name="Zheng C.-J."/>
            <person name="Schuster L."/>
            <person name="Cowan T.M."/>
            <person name="Smanski M.J."/>
            <person name="Chevrette M.G."/>
            <person name="De Carvalho L.P.S."/>
            <person name="Shen B."/>
        </authorList>
    </citation>
    <scope>NUCLEOTIDE SEQUENCE [LARGE SCALE GENOMIC DNA]</scope>
    <source>
        <strain evidence="2 3">NPDC001281</strain>
    </source>
</reference>
<keyword evidence="3" id="KW-1185">Reference proteome</keyword>
<feature type="region of interest" description="Disordered" evidence="1">
    <location>
        <begin position="95"/>
        <end position="115"/>
    </location>
</feature>
<dbReference type="EMBL" id="JBIAXI010000005">
    <property type="protein sequence ID" value="MFF4773033.1"/>
    <property type="molecule type" value="Genomic_DNA"/>
</dbReference>
<gene>
    <name evidence="2" type="ORF">ACFY05_09270</name>
</gene>
<name>A0ABW6V3W3_MICFU</name>
<evidence type="ECO:0000313" key="2">
    <source>
        <dbReference type="EMBL" id="MFF4773033.1"/>
    </source>
</evidence>
<evidence type="ECO:0000256" key="1">
    <source>
        <dbReference type="SAM" id="MobiDB-lite"/>
    </source>
</evidence>
<dbReference type="RefSeq" id="WP_387341483.1">
    <property type="nucleotide sequence ID" value="NZ_JBIAXI010000005.1"/>
</dbReference>
<comment type="caution">
    <text evidence="2">The sequence shown here is derived from an EMBL/GenBank/DDBJ whole genome shotgun (WGS) entry which is preliminary data.</text>
</comment>
<protein>
    <submittedName>
        <fullName evidence="2">Uncharacterized protein</fullName>
    </submittedName>
</protein>
<dbReference type="Proteomes" id="UP001602119">
    <property type="component" value="Unassembled WGS sequence"/>
</dbReference>
<feature type="compositionally biased region" description="Basic and acidic residues" evidence="1">
    <location>
        <begin position="105"/>
        <end position="115"/>
    </location>
</feature>
<feature type="compositionally biased region" description="Gly residues" evidence="1">
    <location>
        <begin position="33"/>
        <end position="47"/>
    </location>
</feature>
<evidence type="ECO:0000313" key="3">
    <source>
        <dbReference type="Proteomes" id="UP001602119"/>
    </source>
</evidence>
<sequence length="115" mass="11255">MAGLDLHFKALERCRSALYEVARSFATPTGASESGGGGSTASGSGGGVGSSAFGRLSGSGGLAGAINEVEAALSSELGRVSGLLNANGNSLTTVGNNIRGVNRAGEQDGERLARA</sequence>
<proteinExistence type="predicted"/>
<feature type="region of interest" description="Disordered" evidence="1">
    <location>
        <begin position="27"/>
        <end position="47"/>
    </location>
</feature>
<accession>A0ABW6V3W3</accession>